<evidence type="ECO:0000256" key="3">
    <source>
        <dbReference type="ARBA" id="ARBA00023125"/>
    </source>
</evidence>
<evidence type="ECO:0000256" key="2">
    <source>
        <dbReference type="ARBA" id="ARBA00023015"/>
    </source>
</evidence>
<keyword evidence="4" id="KW-0804">Transcription</keyword>
<dbReference type="SUPFAM" id="SSF46785">
    <property type="entry name" value="Winged helix' DNA-binding domain"/>
    <property type="match status" value="1"/>
</dbReference>
<dbReference type="PANTHER" id="PTHR30537:SF79">
    <property type="entry name" value="TRANSCRIPTIONAL REGULATOR-RELATED"/>
    <property type="match status" value="1"/>
</dbReference>
<evidence type="ECO:0000313" key="7">
    <source>
        <dbReference type="Proteomes" id="UP000317812"/>
    </source>
</evidence>
<name>A0AAP9IRN4_9ENTR</name>
<evidence type="ECO:0000259" key="5">
    <source>
        <dbReference type="PROSITE" id="PS50931"/>
    </source>
</evidence>
<proteinExistence type="inferred from homology"/>
<dbReference type="GO" id="GO:0043565">
    <property type="term" value="F:sequence-specific DNA binding"/>
    <property type="evidence" value="ECO:0007669"/>
    <property type="project" value="TreeGrafter"/>
</dbReference>
<protein>
    <submittedName>
        <fullName evidence="6">LysR family transcriptional regulator</fullName>
    </submittedName>
</protein>
<evidence type="ECO:0000256" key="4">
    <source>
        <dbReference type="ARBA" id="ARBA00023163"/>
    </source>
</evidence>
<sequence length="320" mass="36086">MNKTEQSMALAAFAESRLANDPPLRAVRAFEAIARLGSVTQAARELDISPSAVSHQLKVLEGYLQMPLTERQGRRLILSQQGRDYYRSIRAAFNVLRQATEHLLEQVQTRQVTISLIPLFGMGWFIPRLPGFMRANPQTEINVVYANHRNYLSDASDMSIRFGNGQWAGYQSEKLISGQMVPVCSRAFLRLHGHIDTPEQLLQMPLLHDEERATWQQWFIQQGVKRPVRRSGPMFEDGLLTLAGVQAGLGCALMREPLIAPYLESGELVKIFELPIDDGRDYYLCVRQDGEMSQDGKLLQSWLRRNSSLTLEEMPGGGSA</sequence>
<dbReference type="Pfam" id="PF03466">
    <property type="entry name" value="LysR_substrate"/>
    <property type="match status" value="1"/>
</dbReference>
<dbReference type="PANTHER" id="PTHR30537">
    <property type="entry name" value="HTH-TYPE TRANSCRIPTIONAL REGULATOR"/>
    <property type="match status" value="1"/>
</dbReference>
<dbReference type="CDD" id="cd08432">
    <property type="entry name" value="PBP2_GcdR_TrpI_HvrB_AmpR_like"/>
    <property type="match status" value="1"/>
</dbReference>
<dbReference type="RefSeq" id="WP_142489491.1">
    <property type="nucleotide sequence ID" value="NZ_CP035382.1"/>
</dbReference>
<dbReference type="Proteomes" id="UP000317812">
    <property type="component" value="Chromosome"/>
</dbReference>
<gene>
    <name evidence="6" type="ORF">ES815_20775</name>
</gene>
<dbReference type="CDD" id="cd00090">
    <property type="entry name" value="HTH_ARSR"/>
    <property type="match status" value="1"/>
</dbReference>
<dbReference type="GO" id="GO:0006351">
    <property type="term" value="P:DNA-templated transcription"/>
    <property type="evidence" value="ECO:0007669"/>
    <property type="project" value="TreeGrafter"/>
</dbReference>
<evidence type="ECO:0000313" key="6">
    <source>
        <dbReference type="EMBL" id="QDK20608.1"/>
    </source>
</evidence>
<dbReference type="Gene3D" id="3.40.190.10">
    <property type="entry name" value="Periplasmic binding protein-like II"/>
    <property type="match status" value="2"/>
</dbReference>
<dbReference type="InterPro" id="IPR058163">
    <property type="entry name" value="LysR-type_TF_proteobact-type"/>
</dbReference>
<dbReference type="GO" id="GO:0003700">
    <property type="term" value="F:DNA-binding transcription factor activity"/>
    <property type="evidence" value="ECO:0007669"/>
    <property type="project" value="InterPro"/>
</dbReference>
<dbReference type="SUPFAM" id="SSF53850">
    <property type="entry name" value="Periplasmic binding protein-like II"/>
    <property type="match status" value="1"/>
</dbReference>
<comment type="similarity">
    <text evidence="1">Belongs to the LysR transcriptional regulatory family.</text>
</comment>
<evidence type="ECO:0000256" key="1">
    <source>
        <dbReference type="ARBA" id="ARBA00009437"/>
    </source>
</evidence>
<dbReference type="Pfam" id="PF00126">
    <property type="entry name" value="HTH_1"/>
    <property type="match status" value="1"/>
</dbReference>
<dbReference type="AlphaFoldDB" id="A0AAP9IRN4"/>
<dbReference type="InterPro" id="IPR036388">
    <property type="entry name" value="WH-like_DNA-bd_sf"/>
</dbReference>
<keyword evidence="2" id="KW-0805">Transcription regulation</keyword>
<dbReference type="InterPro" id="IPR005119">
    <property type="entry name" value="LysR_subst-bd"/>
</dbReference>
<accession>A0AAP9IRN4</accession>
<dbReference type="PROSITE" id="PS50931">
    <property type="entry name" value="HTH_LYSR"/>
    <property type="match status" value="1"/>
</dbReference>
<organism evidence="6 7">
    <name type="scientific">Leclercia adecarboxylata</name>
    <dbReference type="NCBI Taxonomy" id="83655"/>
    <lineage>
        <taxon>Bacteria</taxon>
        <taxon>Pseudomonadati</taxon>
        <taxon>Pseudomonadota</taxon>
        <taxon>Gammaproteobacteria</taxon>
        <taxon>Enterobacterales</taxon>
        <taxon>Enterobacteriaceae</taxon>
        <taxon>Leclercia</taxon>
    </lineage>
</organism>
<reference evidence="6 7" key="1">
    <citation type="submission" date="2019-01" db="EMBL/GenBank/DDBJ databases">
        <title>Florfenicol resistance in Enterobacteriaceae and whole-genome sequence analysis of florfenicol-resistant Leclercia adecarboxylata strain R25.</title>
        <authorList>
            <person name="Bao Q."/>
            <person name="Ying Y."/>
        </authorList>
    </citation>
    <scope>NUCLEOTIDE SEQUENCE [LARGE SCALE GENOMIC DNA]</scope>
    <source>
        <strain evidence="6 7">R25</strain>
    </source>
</reference>
<feature type="domain" description="HTH lysR-type" evidence="5">
    <location>
        <begin position="22"/>
        <end position="79"/>
    </location>
</feature>
<dbReference type="InterPro" id="IPR036390">
    <property type="entry name" value="WH_DNA-bd_sf"/>
</dbReference>
<dbReference type="InterPro" id="IPR011991">
    <property type="entry name" value="ArsR-like_HTH"/>
</dbReference>
<dbReference type="InterPro" id="IPR000847">
    <property type="entry name" value="LysR_HTH_N"/>
</dbReference>
<dbReference type="Gene3D" id="1.10.10.10">
    <property type="entry name" value="Winged helix-like DNA-binding domain superfamily/Winged helix DNA-binding domain"/>
    <property type="match status" value="1"/>
</dbReference>
<dbReference type="EMBL" id="CP035382">
    <property type="protein sequence ID" value="QDK20608.1"/>
    <property type="molecule type" value="Genomic_DNA"/>
</dbReference>
<keyword evidence="3" id="KW-0238">DNA-binding</keyword>